<sequence length="59" mass="6836">MAVGKIMLGERVNRNAMYRVLKLLWFTKEDVNFVELKEGVILVKFGAIEDRTRILNLSP</sequence>
<dbReference type="EMBL" id="JABFAB010000007">
    <property type="protein sequence ID" value="MBA0653984.1"/>
    <property type="molecule type" value="Genomic_DNA"/>
</dbReference>
<evidence type="ECO:0000313" key="2">
    <source>
        <dbReference type="Proteomes" id="UP000593573"/>
    </source>
</evidence>
<name>A0A7J8UUR3_9ROSI</name>
<dbReference type="OrthoDB" id="960225at2759"/>
<dbReference type="AlphaFoldDB" id="A0A7J8UUR3"/>
<evidence type="ECO:0008006" key="3">
    <source>
        <dbReference type="Google" id="ProtNLM"/>
    </source>
</evidence>
<evidence type="ECO:0000313" key="1">
    <source>
        <dbReference type="EMBL" id="MBA0653984.1"/>
    </source>
</evidence>
<feature type="non-terminal residue" evidence="1">
    <location>
        <position position="59"/>
    </location>
</feature>
<keyword evidence="2" id="KW-1185">Reference proteome</keyword>
<gene>
    <name evidence="1" type="ORF">Goklo_021073</name>
</gene>
<proteinExistence type="predicted"/>
<dbReference type="Proteomes" id="UP000593573">
    <property type="component" value="Unassembled WGS sequence"/>
</dbReference>
<comment type="caution">
    <text evidence="1">The sequence shown here is derived from an EMBL/GenBank/DDBJ whole genome shotgun (WGS) entry which is preliminary data.</text>
</comment>
<reference evidence="1 2" key="1">
    <citation type="journal article" date="2019" name="Genome Biol. Evol.">
        <title>Insights into the evolution of the New World diploid cottons (Gossypium, subgenus Houzingenia) based on genome sequencing.</title>
        <authorList>
            <person name="Grover C.E."/>
            <person name="Arick M.A. 2nd"/>
            <person name="Thrash A."/>
            <person name="Conover J.L."/>
            <person name="Sanders W.S."/>
            <person name="Peterson D.G."/>
            <person name="Frelichowski J.E."/>
            <person name="Scheffler J.A."/>
            <person name="Scheffler B.E."/>
            <person name="Wendel J.F."/>
        </authorList>
    </citation>
    <scope>NUCLEOTIDE SEQUENCE [LARGE SCALE GENOMIC DNA]</scope>
    <source>
        <strain evidence="1">57</strain>
        <tissue evidence="1">Leaf</tissue>
    </source>
</reference>
<protein>
    <recommendedName>
        <fullName evidence="3">DUF4283 domain-containing protein</fullName>
    </recommendedName>
</protein>
<organism evidence="1 2">
    <name type="scientific">Gossypium klotzschianum</name>
    <dbReference type="NCBI Taxonomy" id="34286"/>
    <lineage>
        <taxon>Eukaryota</taxon>
        <taxon>Viridiplantae</taxon>
        <taxon>Streptophyta</taxon>
        <taxon>Embryophyta</taxon>
        <taxon>Tracheophyta</taxon>
        <taxon>Spermatophyta</taxon>
        <taxon>Magnoliopsida</taxon>
        <taxon>eudicotyledons</taxon>
        <taxon>Gunneridae</taxon>
        <taxon>Pentapetalae</taxon>
        <taxon>rosids</taxon>
        <taxon>malvids</taxon>
        <taxon>Malvales</taxon>
        <taxon>Malvaceae</taxon>
        <taxon>Malvoideae</taxon>
        <taxon>Gossypium</taxon>
    </lineage>
</organism>
<accession>A0A7J8UUR3</accession>